<dbReference type="NCBIfam" id="NF006941">
    <property type="entry name" value="PRK09423.1"/>
    <property type="match status" value="1"/>
</dbReference>
<dbReference type="EC" id="1.1.1.6" evidence="6"/>
<gene>
    <name evidence="13" type="primary">gldA</name>
    <name evidence="13" type="ORF">SAJA_07985</name>
</gene>
<dbReference type="PANTHER" id="PTHR43616">
    <property type="entry name" value="GLYCEROL DEHYDROGENASE"/>
    <property type="match status" value="1"/>
</dbReference>
<accession>A0A423PS07</accession>
<feature type="binding site" evidence="11">
    <location>
        <begin position="92"/>
        <end position="96"/>
    </location>
    <ligand>
        <name>NAD(+)</name>
        <dbReference type="ChEBI" id="CHEBI:57540"/>
    </ligand>
</feature>
<dbReference type="Pfam" id="PF00465">
    <property type="entry name" value="Fe-ADH"/>
    <property type="match status" value="1"/>
</dbReference>
<feature type="binding site" evidence="9">
    <location>
        <position position="270"/>
    </location>
    <ligand>
        <name>glycerol</name>
        <dbReference type="ChEBI" id="CHEBI:17754"/>
    </ligand>
</feature>
<protein>
    <recommendedName>
        <fullName evidence="7">Glycerol dehydrogenase</fullName>
        <ecNumber evidence="6">1.1.1.6</ecNumber>
    </recommendedName>
</protein>
<keyword evidence="14" id="KW-1185">Reference proteome</keyword>
<proteinExistence type="inferred from homology"/>
<feature type="binding site" evidence="10">
    <location>
        <position position="119"/>
    </location>
    <ligand>
        <name>glycerol</name>
        <dbReference type="ChEBI" id="CHEBI:17754"/>
    </ligand>
</feature>
<dbReference type="PANTHER" id="PTHR43616:SF5">
    <property type="entry name" value="GLYCEROL DEHYDROGENASE 1"/>
    <property type="match status" value="1"/>
</dbReference>
<dbReference type="GO" id="GO:0046872">
    <property type="term" value="F:metal ion binding"/>
    <property type="evidence" value="ECO:0007669"/>
    <property type="project" value="UniProtKB-KW"/>
</dbReference>
<evidence type="ECO:0000256" key="3">
    <source>
        <dbReference type="ARBA" id="ARBA00023002"/>
    </source>
</evidence>
<dbReference type="EMBL" id="AYKG01000022">
    <property type="protein sequence ID" value="ROO28374.1"/>
    <property type="molecule type" value="Genomic_DNA"/>
</dbReference>
<evidence type="ECO:0000256" key="5">
    <source>
        <dbReference type="ARBA" id="ARBA00037918"/>
    </source>
</evidence>
<dbReference type="Gene3D" id="1.20.1090.10">
    <property type="entry name" value="Dehydroquinate synthase-like - alpha domain"/>
    <property type="match status" value="1"/>
</dbReference>
<feature type="binding site" evidence="11">
    <location>
        <position position="125"/>
    </location>
    <ligand>
        <name>NAD(+)</name>
        <dbReference type="ChEBI" id="CHEBI:57540"/>
    </ligand>
</feature>
<keyword evidence="4 11" id="KW-0520">NAD</keyword>
<sequence>MVFASPSRYIQGADALNEAGAAIARLGDSITVIADDFVWDMAGKKLATSLNTADVTYARVRFNGEASSAEIERIAEDIRSAGVNTVVGFGGGKTMDTAKGVANTLGLACVILPTTASTDAPTSALSVIYTDDGAFEAYRFYERNPDLVLVDTTLIAAAPTRFLASGIADALATWIEARAVAQAGAQNMVGGRPTILGTAIAERCEAVLFEHAEAAFTANQAGVVTPALDAVVEANTLLSGLGFESGGLAVAHAVHNGFTALHGPIHELTHGEKVAYGTLVQLVLEAAPSAEFARYLALYKTLDLPVTLADAGLENVSDDDLYRVAETALAAPESSHNVAYALAPADIVAAIKAVDALARR</sequence>
<evidence type="ECO:0000256" key="7">
    <source>
        <dbReference type="ARBA" id="ARBA00040132"/>
    </source>
</evidence>
<dbReference type="PIRSF" id="PIRSF000112">
    <property type="entry name" value="Glycerol_dehydrogenase"/>
    <property type="match status" value="1"/>
</dbReference>
<organism evidence="13 14">
    <name type="scientific">Salinisphaera japonica YTM-1</name>
    <dbReference type="NCBI Taxonomy" id="1209778"/>
    <lineage>
        <taxon>Bacteria</taxon>
        <taxon>Pseudomonadati</taxon>
        <taxon>Pseudomonadota</taxon>
        <taxon>Gammaproteobacteria</taxon>
        <taxon>Salinisphaerales</taxon>
        <taxon>Salinisphaeraceae</taxon>
        <taxon>Salinisphaera</taxon>
    </lineage>
</organism>
<dbReference type="OrthoDB" id="5198708at2"/>
<evidence type="ECO:0000313" key="14">
    <source>
        <dbReference type="Proteomes" id="UP000285310"/>
    </source>
</evidence>
<reference evidence="13 14" key="1">
    <citation type="submission" date="2013-10" db="EMBL/GenBank/DDBJ databases">
        <title>Salinisphaera japonica YTM-1 Genome Sequencing.</title>
        <authorList>
            <person name="Lai Q."/>
            <person name="Li C."/>
            <person name="Shao Z."/>
        </authorList>
    </citation>
    <scope>NUCLEOTIDE SEQUENCE [LARGE SCALE GENOMIC DNA]</scope>
    <source>
        <strain evidence="13 14">YTM-1</strain>
    </source>
</reference>
<dbReference type="InterPro" id="IPR018211">
    <property type="entry name" value="ADH_Fe_CS"/>
</dbReference>
<comment type="similarity">
    <text evidence="1">Belongs to the iron-containing alcohol dehydrogenase family.</text>
</comment>
<comment type="cofactor">
    <cofactor evidence="9">
        <name>Zn(2+)</name>
        <dbReference type="ChEBI" id="CHEBI:29105"/>
    </cofactor>
    <text evidence="9">Binds 1 zinc ion per subunit.</text>
</comment>
<feature type="domain" description="Alcohol dehydrogenase iron-type/glycerol dehydrogenase GldA" evidence="12">
    <location>
        <begin position="6"/>
        <end position="152"/>
    </location>
</feature>
<dbReference type="SUPFAM" id="SSF56796">
    <property type="entry name" value="Dehydroquinate synthase-like"/>
    <property type="match status" value="1"/>
</dbReference>
<comment type="catalytic activity">
    <reaction evidence="8">
        <text>glycerol + NAD(+) = dihydroxyacetone + NADH + H(+)</text>
        <dbReference type="Rhea" id="RHEA:13769"/>
        <dbReference type="ChEBI" id="CHEBI:15378"/>
        <dbReference type="ChEBI" id="CHEBI:16016"/>
        <dbReference type="ChEBI" id="CHEBI:17754"/>
        <dbReference type="ChEBI" id="CHEBI:57540"/>
        <dbReference type="ChEBI" id="CHEBI:57945"/>
        <dbReference type="EC" id="1.1.1.6"/>
    </reaction>
</comment>
<evidence type="ECO:0000256" key="2">
    <source>
        <dbReference type="ARBA" id="ARBA00022723"/>
    </source>
</evidence>
<dbReference type="AlphaFoldDB" id="A0A423PS07"/>
<dbReference type="InParanoid" id="A0A423PS07"/>
<dbReference type="FunCoup" id="A0A423PS07">
    <property type="interactions" value="160"/>
</dbReference>
<evidence type="ECO:0000256" key="4">
    <source>
        <dbReference type="ARBA" id="ARBA00023027"/>
    </source>
</evidence>
<evidence type="ECO:0000313" key="13">
    <source>
        <dbReference type="EMBL" id="ROO28374.1"/>
    </source>
</evidence>
<dbReference type="Proteomes" id="UP000285310">
    <property type="component" value="Unassembled WGS sequence"/>
</dbReference>
<comment type="pathway">
    <text evidence="5">Polyol metabolism; glycerol fermentation; glycerone phosphate from glycerol (oxidative route): step 1/2.</text>
</comment>
<dbReference type="Gene3D" id="3.40.50.1970">
    <property type="match status" value="1"/>
</dbReference>
<keyword evidence="9" id="KW-0862">Zinc</keyword>
<feature type="binding site" evidence="11">
    <location>
        <begin position="114"/>
        <end position="117"/>
    </location>
    <ligand>
        <name>NAD(+)</name>
        <dbReference type="ChEBI" id="CHEBI:57540"/>
    </ligand>
</feature>
<evidence type="ECO:0000256" key="9">
    <source>
        <dbReference type="PIRSR" id="PIRSR000112-1"/>
    </source>
</evidence>
<feature type="binding site" evidence="9">
    <location>
        <position position="252"/>
    </location>
    <ligand>
        <name>glycerol</name>
        <dbReference type="ChEBI" id="CHEBI:17754"/>
    </ligand>
</feature>
<evidence type="ECO:0000256" key="10">
    <source>
        <dbReference type="PIRSR" id="PIRSR000112-2"/>
    </source>
</evidence>
<evidence type="ECO:0000256" key="11">
    <source>
        <dbReference type="PIRSR" id="PIRSR000112-3"/>
    </source>
</evidence>
<dbReference type="PROSITE" id="PS00913">
    <property type="entry name" value="ADH_IRON_1"/>
    <property type="match status" value="1"/>
</dbReference>
<dbReference type="CDD" id="cd08170">
    <property type="entry name" value="GlyDH"/>
    <property type="match status" value="1"/>
</dbReference>
<name>A0A423PS07_9GAMM</name>
<feature type="binding site" evidence="11">
    <location>
        <position position="123"/>
    </location>
    <ligand>
        <name>NAD(+)</name>
        <dbReference type="ChEBI" id="CHEBI:57540"/>
    </ligand>
</feature>
<feature type="binding site" evidence="9">
    <location>
        <position position="169"/>
    </location>
    <ligand>
        <name>glycerol</name>
        <dbReference type="ChEBI" id="CHEBI:17754"/>
    </ligand>
</feature>
<feature type="binding site" evidence="11">
    <location>
        <position position="129"/>
    </location>
    <ligand>
        <name>NAD(+)</name>
        <dbReference type="ChEBI" id="CHEBI:57540"/>
    </ligand>
</feature>
<comment type="caution">
    <text evidence="13">The sequence shown here is derived from an EMBL/GenBank/DDBJ whole genome shotgun (WGS) entry which is preliminary data.</text>
</comment>
<evidence type="ECO:0000256" key="8">
    <source>
        <dbReference type="ARBA" id="ARBA00049006"/>
    </source>
</evidence>
<dbReference type="InterPro" id="IPR001670">
    <property type="entry name" value="ADH_Fe/GldA"/>
</dbReference>
<keyword evidence="2 9" id="KW-0479">Metal-binding</keyword>
<evidence type="ECO:0000259" key="12">
    <source>
        <dbReference type="Pfam" id="PF00465"/>
    </source>
</evidence>
<feature type="binding site" evidence="11">
    <location>
        <position position="35"/>
    </location>
    <ligand>
        <name>NAD(+)</name>
        <dbReference type="ChEBI" id="CHEBI:57540"/>
    </ligand>
</feature>
<keyword evidence="3 13" id="KW-0560">Oxidoreductase</keyword>
<evidence type="ECO:0000256" key="6">
    <source>
        <dbReference type="ARBA" id="ARBA00039147"/>
    </source>
</evidence>
<evidence type="ECO:0000256" key="1">
    <source>
        <dbReference type="ARBA" id="ARBA00007358"/>
    </source>
</evidence>
<dbReference type="GO" id="GO:0008888">
    <property type="term" value="F:glycerol dehydrogenase (NAD+) activity"/>
    <property type="evidence" value="ECO:0007669"/>
    <property type="project" value="UniProtKB-EC"/>
</dbReference>
<dbReference type="InterPro" id="IPR016205">
    <property type="entry name" value="Glycerol_DH"/>
</dbReference>